<feature type="compositionally biased region" description="Polar residues" evidence="2">
    <location>
        <begin position="159"/>
        <end position="177"/>
    </location>
</feature>
<evidence type="ECO:0000256" key="2">
    <source>
        <dbReference type="SAM" id="MobiDB-lite"/>
    </source>
</evidence>
<accession>A0A0U1LX72</accession>
<organism evidence="3 4">
    <name type="scientific">Talaromyces islandicus</name>
    <name type="common">Penicillium islandicum</name>
    <dbReference type="NCBI Taxonomy" id="28573"/>
    <lineage>
        <taxon>Eukaryota</taxon>
        <taxon>Fungi</taxon>
        <taxon>Dikarya</taxon>
        <taxon>Ascomycota</taxon>
        <taxon>Pezizomycotina</taxon>
        <taxon>Eurotiomycetes</taxon>
        <taxon>Eurotiomycetidae</taxon>
        <taxon>Eurotiales</taxon>
        <taxon>Trichocomaceae</taxon>
        <taxon>Talaromyces</taxon>
        <taxon>Talaromyces sect. Islandici</taxon>
    </lineage>
</organism>
<feature type="compositionally biased region" description="Polar residues" evidence="2">
    <location>
        <begin position="88"/>
        <end position="111"/>
    </location>
</feature>
<protein>
    <recommendedName>
        <fullName evidence="5">Pentatricopeptide repeat protein</fullName>
    </recommendedName>
</protein>
<sequence>MLRQTPAAPSKNALRILRQLALASPTLGNVCAVSAITSNPHRRVGVAQRILQNKRAFQTSAPYYDATSTARKLSRIVEAAEAGKLDLESSNNGDSNNSRQSLETAISSTGTEKTEHSNEGASQDNLDNSSEPESDDALNNTLSEIQTWLKQRPSDLPKLNSSTPIQQATKDSQGNENRRLQQQGLENVRELFEREKFIEAAEMLLEKHLPRGHEPDPYAKDLGINIFYANCRFGNVFIARNMFRRLETVDAVSPRMWEVLILALARAGYTESAARLYLDHYNTMDLSGFLEEVVLRCLLESQRLGQASRLMYRCVRNDRNCGLAGLYLSTLWKKARDIDALSQQFEKLLMLLPRFRKQPTEKLFNPVIRAYIQFGRFADAQALAADMQKVYNIPLSCRTKGLLLYASALNCNWTEVENGLQEMHDLGLTSDASNFGRIFDSIFLEYWPTHNFEDISTFFVNAVEKYNLVPDRVLFKHVVQAFVEKGGAQQIEKLLELAIHYKWDVEFNETNFMKMLQRQRHALQHSPIGFWQMLNAARIKHGQAAFSRQILGHDQRSVPHPLVNQIPHKEAHPNWYRRMIDETPTDRPIDQFMFLDKQMAQGLHTGNTNLTLDAFNRAHKSGYVFKVAHVELAAIATLVEERNLIGAQKLVRDHWETRRPVVPKFFSQLDECDPSIPEVEIYKMAVFRFYNLCWEEPSLQLKHHFMNSLVAKMLRRNHDTAALDLLLTVYQSRWARQLQFNGTCMKLLIRLFTVSGNLKGVRWCILTAISRESACNEPFMAEMRRSIARLRISVKPGFREQYLKRRVFHDHLEVLANILEKKVRGDPELASLQTKNVRKRFDSNFQPQVHKWRDSDLESIRRIVEGWDEELEMDYLLRSPGVAVGKKAKEQWYERNVVQEGDEYYVD</sequence>
<dbReference type="Gene3D" id="1.25.40.10">
    <property type="entry name" value="Tetratricopeptide repeat domain"/>
    <property type="match status" value="1"/>
</dbReference>
<evidence type="ECO:0000256" key="1">
    <source>
        <dbReference type="ARBA" id="ARBA00022737"/>
    </source>
</evidence>
<reference evidence="3 4" key="1">
    <citation type="submission" date="2015-04" db="EMBL/GenBank/DDBJ databases">
        <authorList>
            <person name="Syromyatnikov M.Y."/>
            <person name="Popov V.N."/>
        </authorList>
    </citation>
    <scope>NUCLEOTIDE SEQUENCE [LARGE SCALE GENOMIC DNA]</scope>
    <source>
        <strain evidence="3">WF-38-12</strain>
    </source>
</reference>
<dbReference type="STRING" id="28573.A0A0U1LX72"/>
<evidence type="ECO:0008006" key="5">
    <source>
        <dbReference type="Google" id="ProtNLM"/>
    </source>
</evidence>
<evidence type="ECO:0000313" key="3">
    <source>
        <dbReference type="EMBL" id="CRG87190.1"/>
    </source>
</evidence>
<dbReference type="AlphaFoldDB" id="A0A0U1LX72"/>
<dbReference type="InterPro" id="IPR011990">
    <property type="entry name" value="TPR-like_helical_dom_sf"/>
</dbReference>
<dbReference type="PANTHER" id="PTHR47447:SF17">
    <property type="entry name" value="OS12G0638900 PROTEIN"/>
    <property type="match status" value="1"/>
</dbReference>
<feature type="region of interest" description="Disordered" evidence="2">
    <location>
        <begin position="151"/>
        <end position="177"/>
    </location>
</feature>
<dbReference type="OMA" id="APVGFWQ"/>
<dbReference type="Proteomes" id="UP000054383">
    <property type="component" value="Unassembled WGS sequence"/>
</dbReference>
<dbReference type="OrthoDB" id="3026777at2759"/>
<evidence type="ECO:0000313" key="4">
    <source>
        <dbReference type="Proteomes" id="UP000054383"/>
    </source>
</evidence>
<gene>
    <name evidence="3" type="ORF">PISL3812_04207</name>
</gene>
<dbReference type="EMBL" id="CVMT01000003">
    <property type="protein sequence ID" value="CRG87190.1"/>
    <property type="molecule type" value="Genomic_DNA"/>
</dbReference>
<keyword evidence="4" id="KW-1185">Reference proteome</keyword>
<proteinExistence type="predicted"/>
<keyword evidence="1" id="KW-0677">Repeat</keyword>
<name>A0A0U1LX72_TALIS</name>
<feature type="compositionally biased region" description="Polar residues" evidence="2">
    <location>
        <begin position="119"/>
        <end position="129"/>
    </location>
</feature>
<feature type="region of interest" description="Disordered" evidence="2">
    <location>
        <begin position="87"/>
        <end position="137"/>
    </location>
</feature>
<dbReference type="PANTHER" id="PTHR47447">
    <property type="entry name" value="OS03G0856100 PROTEIN"/>
    <property type="match status" value="1"/>
</dbReference>